<dbReference type="Proteomes" id="UP000198211">
    <property type="component" value="Unassembled WGS sequence"/>
</dbReference>
<proteinExistence type="predicted"/>
<organism evidence="1 2">
    <name type="scientific">Phytophthora megakarya</name>
    <dbReference type="NCBI Taxonomy" id="4795"/>
    <lineage>
        <taxon>Eukaryota</taxon>
        <taxon>Sar</taxon>
        <taxon>Stramenopiles</taxon>
        <taxon>Oomycota</taxon>
        <taxon>Peronosporomycetes</taxon>
        <taxon>Peronosporales</taxon>
        <taxon>Peronosporaceae</taxon>
        <taxon>Phytophthora</taxon>
    </lineage>
</organism>
<gene>
    <name evidence="1" type="ORF">PHMEG_00024743</name>
</gene>
<name>A0A225VF69_9STRA</name>
<accession>A0A225VF69</accession>
<comment type="caution">
    <text evidence="1">The sequence shown here is derived from an EMBL/GenBank/DDBJ whole genome shotgun (WGS) entry which is preliminary data.</text>
</comment>
<protein>
    <submittedName>
        <fullName evidence="1">Uncharacterized protein</fullName>
    </submittedName>
</protein>
<dbReference type="AlphaFoldDB" id="A0A225VF69"/>
<feature type="non-terminal residue" evidence="1">
    <location>
        <position position="1"/>
    </location>
</feature>
<sequence length="44" mass="4776">SEQIKVVEAFIPPLYNIADGGSSGNVSEILSPSYDGFISANYYY</sequence>
<evidence type="ECO:0000313" key="2">
    <source>
        <dbReference type="Proteomes" id="UP000198211"/>
    </source>
</evidence>
<reference evidence="2" key="1">
    <citation type="submission" date="2017-03" db="EMBL/GenBank/DDBJ databases">
        <title>Phytopthora megakarya and P. palmivora, two closely related causual agents of cacao black pod achieved similar genome size and gene model numbers by different mechanisms.</title>
        <authorList>
            <person name="Ali S."/>
            <person name="Shao J."/>
            <person name="Larry D.J."/>
            <person name="Kronmiller B."/>
            <person name="Shen D."/>
            <person name="Strem M.D."/>
            <person name="Melnick R.L."/>
            <person name="Guiltinan M.J."/>
            <person name="Tyler B.M."/>
            <person name="Meinhardt L.W."/>
            <person name="Bailey B.A."/>
        </authorList>
    </citation>
    <scope>NUCLEOTIDE SEQUENCE [LARGE SCALE GENOMIC DNA]</scope>
    <source>
        <strain evidence="2">zdho120</strain>
    </source>
</reference>
<keyword evidence="2" id="KW-1185">Reference proteome</keyword>
<evidence type="ECO:0000313" key="1">
    <source>
        <dbReference type="EMBL" id="OWZ03518.1"/>
    </source>
</evidence>
<dbReference type="EMBL" id="NBNE01005472">
    <property type="protein sequence ID" value="OWZ03518.1"/>
    <property type="molecule type" value="Genomic_DNA"/>
</dbReference>